<feature type="region of interest" description="Disordered" evidence="1">
    <location>
        <begin position="214"/>
        <end position="242"/>
    </location>
</feature>
<dbReference type="Proteomes" id="UP000013827">
    <property type="component" value="Unassembled WGS sequence"/>
</dbReference>
<proteinExistence type="predicted"/>
<evidence type="ECO:0000313" key="3">
    <source>
        <dbReference type="Proteomes" id="UP000013827"/>
    </source>
</evidence>
<dbReference type="PaxDb" id="2903-EOD05096"/>
<evidence type="ECO:0000313" key="2">
    <source>
        <dbReference type="EnsemblProtists" id="EOD05096"/>
    </source>
</evidence>
<protein>
    <submittedName>
        <fullName evidence="2">Uncharacterized protein</fullName>
    </submittedName>
</protein>
<name>A0A0D3I1G1_EMIH1</name>
<keyword evidence="3" id="KW-1185">Reference proteome</keyword>
<accession>A0A0D3I1G1</accession>
<dbReference type="HOGENOM" id="CLU_100403_0_0_1"/>
<dbReference type="KEGG" id="ehx:EMIHUDRAFT_220170"/>
<reference evidence="2" key="2">
    <citation type="submission" date="2024-10" db="UniProtKB">
        <authorList>
            <consortium name="EnsemblProtists"/>
        </authorList>
    </citation>
    <scope>IDENTIFICATION</scope>
</reference>
<dbReference type="EnsemblProtists" id="EOD05096">
    <property type="protein sequence ID" value="EOD05096"/>
    <property type="gene ID" value="EMIHUDRAFT_220170"/>
</dbReference>
<dbReference type="AlphaFoldDB" id="A0A0D3I1G1"/>
<reference evidence="3" key="1">
    <citation type="journal article" date="2013" name="Nature">
        <title>Pan genome of the phytoplankton Emiliania underpins its global distribution.</title>
        <authorList>
            <person name="Read B.A."/>
            <person name="Kegel J."/>
            <person name="Klute M.J."/>
            <person name="Kuo A."/>
            <person name="Lefebvre S.C."/>
            <person name="Maumus F."/>
            <person name="Mayer C."/>
            <person name="Miller J."/>
            <person name="Monier A."/>
            <person name="Salamov A."/>
            <person name="Young J."/>
            <person name="Aguilar M."/>
            <person name="Claverie J.M."/>
            <person name="Frickenhaus S."/>
            <person name="Gonzalez K."/>
            <person name="Herman E.K."/>
            <person name="Lin Y.C."/>
            <person name="Napier J."/>
            <person name="Ogata H."/>
            <person name="Sarno A.F."/>
            <person name="Shmutz J."/>
            <person name="Schroeder D."/>
            <person name="de Vargas C."/>
            <person name="Verret F."/>
            <person name="von Dassow P."/>
            <person name="Valentin K."/>
            <person name="Van de Peer Y."/>
            <person name="Wheeler G."/>
            <person name="Dacks J.B."/>
            <person name="Delwiche C.F."/>
            <person name="Dyhrman S.T."/>
            <person name="Glockner G."/>
            <person name="John U."/>
            <person name="Richards T."/>
            <person name="Worden A.Z."/>
            <person name="Zhang X."/>
            <person name="Grigoriev I.V."/>
            <person name="Allen A.E."/>
            <person name="Bidle K."/>
            <person name="Borodovsky M."/>
            <person name="Bowler C."/>
            <person name="Brownlee C."/>
            <person name="Cock J.M."/>
            <person name="Elias M."/>
            <person name="Gladyshev V.N."/>
            <person name="Groth M."/>
            <person name="Guda C."/>
            <person name="Hadaegh A."/>
            <person name="Iglesias-Rodriguez M.D."/>
            <person name="Jenkins J."/>
            <person name="Jones B.M."/>
            <person name="Lawson T."/>
            <person name="Leese F."/>
            <person name="Lindquist E."/>
            <person name="Lobanov A."/>
            <person name="Lomsadze A."/>
            <person name="Malik S.B."/>
            <person name="Marsh M.E."/>
            <person name="Mackinder L."/>
            <person name="Mock T."/>
            <person name="Mueller-Roeber B."/>
            <person name="Pagarete A."/>
            <person name="Parker M."/>
            <person name="Probert I."/>
            <person name="Quesneville H."/>
            <person name="Raines C."/>
            <person name="Rensing S.A."/>
            <person name="Riano-Pachon D.M."/>
            <person name="Richier S."/>
            <person name="Rokitta S."/>
            <person name="Shiraiwa Y."/>
            <person name="Soanes D.M."/>
            <person name="van der Giezen M."/>
            <person name="Wahlund T.M."/>
            <person name="Williams B."/>
            <person name="Wilson W."/>
            <person name="Wolfe G."/>
            <person name="Wurch L.L."/>
        </authorList>
    </citation>
    <scope>NUCLEOTIDE SEQUENCE</scope>
</reference>
<evidence type="ECO:0000256" key="1">
    <source>
        <dbReference type="SAM" id="MobiDB-lite"/>
    </source>
</evidence>
<dbReference type="GeneID" id="17251274"/>
<organism evidence="2 3">
    <name type="scientific">Emiliania huxleyi (strain CCMP1516)</name>
    <dbReference type="NCBI Taxonomy" id="280463"/>
    <lineage>
        <taxon>Eukaryota</taxon>
        <taxon>Haptista</taxon>
        <taxon>Haptophyta</taxon>
        <taxon>Prymnesiophyceae</taxon>
        <taxon>Isochrysidales</taxon>
        <taxon>Noelaerhabdaceae</taxon>
        <taxon>Emiliania</taxon>
    </lineage>
</organism>
<sequence>MAENATGGVKGPLSEGCGLTLRPTQRSDISVERPTALQSTGAAFLCDSREGGDALSSAAPPQLRVRSIKTLGTADADVLRLEQQSIFNVSNLLEKAKAARERREAAGISDSVEVRQDREAPPFDTRLVGKWLEVCWPYKEEGRTVKIWAAGRVKRVADGLTDKRSPRARKILPAGMLLWAWDADPEYDEPAGERWIAFLPEKWNKPVSYGWRLDPRELGATGPPRTPLIEEEEEEEAPRARR</sequence>
<dbReference type="RefSeq" id="XP_005757525.1">
    <property type="nucleotide sequence ID" value="XM_005757468.1"/>
</dbReference>
<dbReference type="eggNOG" id="ENOG502SPSK">
    <property type="taxonomic scope" value="Eukaryota"/>
</dbReference>
<feature type="region of interest" description="Disordered" evidence="1">
    <location>
        <begin position="1"/>
        <end position="32"/>
    </location>
</feature>